<dbReference type="SUPFAM" id="SSF103515">
    <property type="entry name" value="Autotransporter"/>
    <property type="match status" value="1"/>
</dbReference>
<protein>
    <submittedName>
        <fullName evidence="2">Autotransporter outer membrane beta-barrel domain-containing protein</fullName>
    </submittedName>
</protein>
<dbReference type="RefSeq" id="WP_318647802.1">
    <property type="nucleotide sequence ID" value="NZ_CP137852.1"/>
</dbReference>
<dbReference type="InterPro" id="IPR036709">
    <property type="entry name" value="Autotransporte_beta_dom_sf"/>
</dbReference>
<dbReference type="EMBL" id="CP137852">
    <property type="protein sequence ID" value="WPB83845.1"/>
    <property type="molecule type" value="Genomic_DNA"/>
</dbReference>
<proteinExistence type="predicted"/>
<organism evidence="2 3">
    <name type="scientific">Sediminicoccus rosea</name>
    <dbReference type="NCBI Taxonomy" id="1225128"/>
    <lineage>
        <taxon>Bacteria</taxon>
        <taxon>Pseudomonadati</taxon>
        <taxon>Pseudomonadota</taxon>
        <taxon>Alphaproteobacteria</taxon>
        <taxon>Acetobacterales</taxon>
        <taxon>Roseomonadaceae</taxon>
        <taxon>Sediminicoccus</taxon>
    </lineage>
</organism>
<sequence>MALALCLGASTAWAQFSQATFPTPPGQVVTGPVFRSNGTFVPQVATGADANAYINSTPPTAAFLAGAPANVVLTAAPTQYVRVFTEGITAPNRAFIAGSSTIRGLTPTQIKDVLALPYLPTSVTIVQIPAGTCILTGTGAPVNSNFAAQPPSIPVGGPWGNGGTYQSYIVGASRSPNCADPQFLPAAAYTNQQGLGALALAYAPAAGVGNTGALARALDRAVPPQMFSSGDRLLNVLDSLNFGTSPALQQALAQLTGEVYADTQTAVFNSGRLFLDALRERQQSAPPAEAAGPLRPWITAVGAAGSLGGGNGASSVGFGAGGAAFGLDGWVAPSLLVGVALGYTRGSYGTKGLSGSGGLDSYSIAPYLRYASGAWYLDASAGYAFNEARVSRSIGFSSGYDSISGTTSGLQRGSGFVSRIETGYRLQEWGGLALTPFLALNSLVFTQRGFTEQGLAPANLNVSGQTTASLQGVLGLEAGYRVAGSGLGVTGRLGWGHEFQETTRSMKASLAAVPGAGFTVTGARVPRDVALLGLGLSLPLGGGQAFLRYTAELGGSLTLQGGMLGGRWTF</sequence>
<reference evidence="2 3" key="1">
    <citation type="submission" date="2023-11" db="EMBL/GenBank/DDBJ databases">
        <title>Arctic aerobic anoxygenic photoheterotroph Sediminicoccus rosea KRV36 adapts its photosynthesis to long days of polar summer.</title>
        <authorList>
            <person name="Tomasch J."/>
            <person name="Kopejtka K."/>
            <person name="Bily T."/>
            <person name="Gardiner A.T."/>
            <person name="Gardian Z."/>
            <person name="Shivaramu S."/>
            <person name="Koblizek M."/>
            <person name="Engelhardt F."/>
            <person name="Kaftan D."/>
        </authorList>
    </citation>
    <scope>NUCLEOTIDE SEQUENCE [LARGE SCALE GENOMIC DNA]</scope>
    <source>
        <strain evidence="2 3">R-30</strain>
    </source>
</reference>
<name>A0ABZ0PF93_9PROT</name>
<dbReference type="Pfam" id="PF03797">
    <property type="entry name" value="Autotransporter"/>
    <property type="match status" value="1"/>
</dbReference>
<evidence type="ECO:0000313" key="3">
    <source>
        <dbReference type="Proteomes" id="UP001305521"/>
    </source>
</evidence>
<dbReference type="Proteomes" id="UP001305521">
    <property type="component" value="Chromosome"/>
</dbReference>
<evidence type="ECO:0000313" key="2">
    <source>
        <dbReference type="EMBL" id="WPB83845.1"/>
    </source>
</evidence>
<dbReference type="InterPro" id="IPR005546">
    <property type="entry name" value="Autotransporte_beta"/>
</dbReference>
<dbReference type="SMART" id="SM00869">
    <property type="entry name" value="Autotransporter"/>
    <property type="match status" value="1"/>
</dbReference>
<keyword evidence="3" id="KW-1185">Reference proteome</keyword>
<feature type="domain" description="Autotransporter" evidence="1">
    <location>
        <begin position="289"/>
        <end position="570"/>
    </location>
</feature>
<accession>A0ABZ0PF93</accession>
<dbReference type="Gene3D" id="2.40.128.130">
    <property type="entry name" value="Autotransporter beta-domain"/>
    <property type="match status" value="1"/>
</dbReference>
<evidence type="ECO:0000259" key="1">
    <source>
        <dbReference type="PROSITE" id="PS51208"/>
    </source>
</evidence>
<dbReference type="PROSITE" id="PS51208">
    <property type="entry name" value="AUTOTRANSPORTER"/>
    <property type="match status" value="1"/>
</dbReference>
<gene>
    <name evidence="2" type="ORF">R9Z33_17225</name>
</gene>